<dbReference type="AlphaFoldDB" id="A0A369P555"/>
<proteinExistence type="predicted"/>
<dbReference type="RefSeq" id="WP_114539485.1">
    <property type="nucleotide sequence ID" value="NZ_PPUT01000010.1"/>
</dbReference>
<comment type="caution">
    <text evidence="1">The sequence shown here is derived from an EMBL/GenBank/DDBJ whole genome shotgun (WGS) entry which is preliminary data.</text>
</comment>
<dbReference type="EMBL" id="PPUT01000010">
    <property type="protein sequence ID" value="RDC44959.1"/>
    <property type="molecule type" value="Genomic_DNA"/>
</dbReference>
<organism evidence="1 2">
    <name type="scientific">Adlercreutzia equolifaciens subsp. celatus</name>
    <dbReference type="NCBI Taxonomy" id="394340"/>
    <lineage>
        <taxon>Bacteria</taxon>
        <taxon>Bacillati</taxon>
        <taxon>Actinomycetota</taxon>
        <taxon>Coriobacteriia</taxon>
        <taxon>Eggerthellales</taxon>
        <taxon>Eggerthellaceae</taxon>
        <taxon>Adlercreutzia</taxon>
    </lineage>
</organism>
<dbReference type="Proteomes" id="UP000253805">
    <property type="component" value="Unassembled WGS sequence"/>
</dbReference>
<reference evidence="1 2" key="1">
    <citation type="journal article" date="2018" name="Elife">
        <title>Discovery and characterization of a prevalent human gut bacterial enzyme sufficient for the inactivation of a family of plant toxins.</title>
        <authorList>
            <person name="Koppel N."/>
            <person name="Bisanz J.E."/>
            <person name="Pandelia M.E."/>
            <person name="Turnbaugh P.J."/>
            <person name="Balskus E.P."/>
        </authorList>
    </citation>
    <scope>NUCLEOTIDE SEQUENCE [LARGE SCALE GENOMIC DNA]</scope>
    <source>
        <strain evidence="1 2">OB21 GAM 11</strain>
    </source>
</reference>
<gene>
    <name evidence="1" type="ORF">C1850_05210</name>
</gene>
<evidence type="ECO:0000313" key="2">
    <source>
        <dbReference type="Proteomes" id="UP000253805"/>
    </source>
</evidence>
<name>A0A369P555_9ACTN</name>
<protein>
    <submittedName>
        <fullName evidence="1">Uncharacterized protein</fullName>
    </submittedName>
</protein>
<evidence type="ECO:0000313" key="1">
    <source>
        <dbReference type="EMBL" id="RDC44959.1"/>
    </source>
</evidence>
<sequence length="290" mass="31212">MKDTSSFLDLALDDSMGFDPLGAFDDDVEEDAEEVTGGYLGTPHTDVPAPVVDTRPAPERIADLFSAMAPRRRTLLGMITFCAAPQTTDALDAEVDRLQTDNFSVYSPASLANLLERAGALARVTADGEPYPEGDPEPVLVEVDGVSYYEAGEAPEVCWLATEDGAAYAEADKPLDRLTNLLAEDAKYATIYERILGLTAQDAGASMPTINEAVDNDELLKSPRLYAPHFIDKLEKCDAVEWRDKSWRITEVGRAGQRIVADLVAAQAAPEPEAQADKGAETGETTADAQ</sequence>
<accession>A0A369P555</accession>